<dbReference type="KEGG" id="mpp:MICPUCDRAFT_15771"/>
<keyword evidence="1" id="KW-0349">Heme</keyword>
<accession>C1MRK7</accession>
<evidence type="ECO:0000256" key="4">
    <source>
        <dbReference type="ARBA" id="ARBA00038168"/>
    </source>
</evidence>
<name>C1MRK7_MICPC</name>
<feature type="compositionally biased region" description="Acidic residues" evidence="5">
    <location>
        <begin position="184"/>
        <end position="195"/>
    </location>
</feature>
<evidence type="ECO:0000256" key="1">
    <source>
        <dbReference type="ARBA" id="ARBA00022617"/>
    </source>
</evidence>
<evidence type="ECO:0000256" key="2">
    <source>
        <dbReference type="ARBA" id="ARBA00022723"/>
    </source>
</evidence>
<feature type="region of interest" description="Disordered" evidence="5">
    <location>
        <begin position="1"/>
        <end position="22"/>
    </location>
</feature>
<feature type="region of interest" description="Disordered" evidence="5">
    <location>
        <begin position="242"/>
        <end position="262"/>
    </location>
</feature>
<dbReference type="EMBL" id="GG663738">
    <property type="protein sequence ID" value="EEH57896.1"/>
    <property type="molecule type" value="Genomic_DNA"/>
</dbReference>
<dbReference type="GO" id="GO:0020037">
    <property type="term" value="F:heme binding"/>
    <property type="evidence" value="ECO:0007669"/>
    <property type="project" value="TreeGrafter"/>
</dbReference>
<evidence type="ECO:0000259" key="6">
    <source>
        <dbReference type="PROSITE" id="PS50255"/>
    </source>
</evidence>
<evidence type="ECO:0000313" key="8">
    <source>
        <dbReference type="Proteomes" id="UP000001876"/>
    </source>
</evidence>
<reference evidence="7 8" key="1">
    <citation type="journal article" date="2009" name="Science">
        <title>Green evolution and dynamic adaptations revealed by genomes of the marine picoeukaryotes Micromonas.</title>
        <authorList>
            <person name="Worden A.Z."/>
            <person name="Lee J.H."/>
            <person name="Mock T."/>
            <person name="Rouze P."/>
            <person name="Simmons M.P."/>
            <person name="Aerts A.L."/>
            <person name="Allen A.E."/>
            <person name="Cuvelier M.L."/>
            <person name="Derelle E."/>
            <person name="Everett M.V."/>
            <person name="Foulon E."/>
            <person name="Grimwood J."/>
            <person name="Gundlach H."/>
            <person name="Henrissat B."/>
            <person name="Napoli C."/>
            <person name="McDonald S.M."/>
            <person name="Parker M.S."/>
            <person name="Rombauts S."/>
            <person name="Salamov A."/>
            <person name="Von Dassow P."/>
            <person name="Badger J.H."/>
            <person name="Coutinho P.M."/>
            <person name="Demir E."/>
            <person name="Dubchak I."/>
            <person name="Gentemann C."/>
            <person name="Eikrem W."/>
            <person name="Gready J.E."/>
            <person name="John U."/>
            <person name="Lanier W."/>
            <person name="Lindquist E.A."/>
            <person name="Lucas S."/>
            <person name="Mayer K.F."/>
            <person name="Moreau H."/>
            <person name="Not F."/>
            <person name="Otillar R."/>
            <person name="Panaud O."/>
            <person name="Pangilinan J."/>
            <person name="Paulsen I."/>
            <person name="Piegu B."/>
            <person name="Poliakov A."/>
            <person name="Robbens S."/>
            <person name="Schmutz J."/>
            <person name="Toulza E."/>
            <person name="Wyss T."/>
            <person name="Zelensky A."/>
            <person name="Zhou K."/>
            <person name="Armbrust E.V."/>
            <person name="Bhattacharya D."/>
            <person name="Goodenough U.W."/>
            <person name="Van de Peer Y."/>
            <person name="Grigoriev I.V."/>
        </authorList>
    </citation>
    <scope>NUCLEOTIDE SEQUENCE [LARGE SCALE GENOMIC DNA]</scope>
    <source>
        <strain evidence="7 8">CCMP1545</strain>
    </source>
</reference>
<feature type="region of interest" description="Disordered" evidence="5">
    <location>
        <begin position="181"/>
        <end position="220"/>
    </location>
</feature>
<dbReference type="GO" id="GO:0016020">
    <property type="term" value="C:membrane"/>
    <property type="evidence" value="ECO:0007669"/>
    <property type="project" value="TreeGrafter"/>
</dbReference>
<evidence type="ECO:0000256" key="3">
    <source>
        <dbReference type="ARBA" id="ARBA00023004"/>
    </source>
</evidence>
<dbReference type="Pfam" id="PF00173">
    <property type="entry name" value="Cyt-b5"/>
    <property type="match status" value="1"/>
</dbReference>
<dbReference type="InterPro" id="IPR001199">
    <property type="entry name" value="Cyt_B5-like_heme/steroid-bd"/>
</dbReference>
<dbReference type="Gene3D" id="3.10.120.10">
    <property type="entry name" value="Cytochrome b5-like heme/steroid binding domain"/>
    <property type="match status" value="1"/>
</dbReference>
<dbReference type="GeneID" id="9683762"/>
<keyword evidence="8" id="KW-1185">Reference proteome</keyword>
<dbReference type="PANTHER" id="PTHR19359">
    <property type="entry name" value="CYTOCHROME B5"/>
    <property type="match status" value="1"/>
</dbReference>
<organism evidence="8">
    <name type="scientific">Micromonas pusilla (strain CCMP1545)</name>
    <name type="common">Picoplanktonic green alga</name>
    <dbReference type="NCBI Taxonomy" id="564608"/>
    <lineage>
        <taxon>Eukaryota</taxon>
        <taxon>Viridiplantae</taxon>
        <taxon>Chlorophyta</taxon>
        <taxon>Mamiellophyceae</taxon>
        <taxon>Mamiellales</taxon>
        <taxon>Mamiellaceae</taxon>
        <taxon>Micromonas</taxon>
    </lineage>
</organism>
<dbReference type="STRING" id="564608.C1MRK7"/>
<feature type="domain" description="Cytochrome b5 heme-binding" evidence="6">
    <location>
        <begin position="41"/>
        <end position="124"/>
    </location>
</feature>
<keyword evidence="2" id="KW-0479">Metal-binding</keyword>
<dbReference type="AlphaFoldDB" id="C1MRK7"/>
<dbReference type="PROSITE" id="PS50255">
    <property type="entry name" value="CYTOCHROME_B5_2"/>
    <property type="match status" value="1"/>
</dbReference>
<dbReference type="RefSeq" id="XP_003057945.1">
    <property type="nucleotide sequence ID" value="XM_003057899.1"/>
</dbReference>
<feature type="region of interest" description="Disordered" evidence="5">
    <location>
        <begin position="123"/>
        <end position="149"/>
    </location>
</feature>
<protein>
    <submittedName>
        <fullName evidence="7">Cytochrome b5 reductase</fullName>
    </submittedName>
</protein>
<evidence type="ECO:0000313" key="7">
    <source>
        <dbReference type="EMBL" id="EEH57896.1"/>
    </source>
</evidence>
<dbReference type="eggNOG" id="KOG0537">
    <property type="taxonomic scope" value="Eukaryota"/>
</dbReference>
<dbReference type="SUPFAM" id="SSF55856">
    <property type="entry name" value="Cytochrome b5-like heme/steroid binding domain"/>
    <property type="match status" value="1"/>
</dbReference>
<dbReference type="OMA" id="THPGFNN"/>
<dbReference type="InterPro" id="IPR036400">
    <property type="entry name" value="Cyt_B5-like_heme/steroid_sf"/>
</dbReference>
<gene>
    <name evidence="7" type="primary">CB5F</name>
    <name evidence="7" type="ORF">MICPUCDRAFT_15771</name>
</gene>
<proteinExistence type="inferred from homology"/>
<sequence>MSSSTAAEATALPPPGKDLASDARVVSELKSLPSETSRAPWRKLSMREVSSHRTLRDGWIAVNGRVYDISAFATTHPGFNNAGQVSTALAIARMLGKDATAEFEEIHSDKAWRQLRDFQVGVLARDDEEDDEEDARRDASATRTPAPPVPSWLAADRDFWIAYANGVSADVLRYLTASGYPQRDDDDDDDDDDDAAAAAAAAKDDKPKSSPSSWTDRRRRRSFRGAAALAAVLALRACVRTRTARGRDHARRATRRRSISVS</sequence>
<keyword evidence="3" id="KW-0408">Iron</keyword>
<comment type="similarity">
    <text evidence="4">Belongs to the cytochrome b5 family.</text>
</comment>
<dbReference type="OrthoDB" id="260519at2759"/>
<evidence type="ECO:0000256" key="5">
    <source>
        <dbReference type="SAM" id="MobiDB-lite"/>
    </source>
</evidence>
<dbReference type="GO" id="GO:0046872">
    <property type="term" value="F:metal ion binding"/>
    <property type="evidence" value="ECO:0007669"/>
    <property type="project" value="UniProtKB-KW"/>
</dbReference>
<dbReference type="PANTHER" id="PTHR19359:SF25">
    <property type="entry name" value="CYTOCHROME B5 HEME-BINDING DOMAIN-CONTAINING PROTEIN"/>
    <property type="match status" value="1"/>
</dbReference>
<dbReference type="InterPro" id="IPR050668">
    <property type="entry name" value="Cytochrome_b5"/>
</dbReference>
<dbReference type="SMART" id="SM01117">
    <property type="entry name" value="Cyt-b5"/>
    <property type="match status" value="1"/>
</dbReference>
<dbReference type="Proteomes" id="UP000001876">
    <property type="component" value="Unassembled WGS sequence"/>
</dbReference>